<evidence type="ECO:0000259" key="6">
    <source>
        <dbReference type="Pfam" id="PF04542"/>
    </source>
</evidence>
<dbReference type="SUPFAM" id="SSF88946">
    <property type="entry name" value="Sigma2 domain of RNA polymerase sigma factors"/>
    <property type="match status" value="1"/>
</dbReference>
<evidence type="ECO:0000313" key="9">
    <source>
        <dbReference type="Proteomes" id="UP000541352"/>
    </source>
</evidence>
<dbReference type="NCBIfam" id="TIGR02937">
    <property type="entry name" value="sigma70-ECF"/>
    <property type="match status" value="1"/>
</dbReference>
<dbReference type="InterPro" id="IPR014284">
    <property type="entry name" value="RNA_pol_sigma-70_dom"/>
</dbReference>
<accession>A0A7W5ZMW0</accession>
<dbReference type="AlphaFoldDB" id="A0A7W5ZMW0"/>
<keyword evidence="4" id="KW-0238">DNA-binding</keyword>
<dbReference type="EMBL" id="JACIBY010000010">
    <property type="protein sequence ID" value="MBB3840260.1"/>
    <property type="molecule type" value="Genomic_DNA"/>
</dbReference>
<dbReference type="Gene3D" id="1.10.1740.10">
    <property type="match status" value="1"/>
</dbReference>
<feature type="domain" description="RNA polymerase sigma factor 70 region 4 type 2" evidence="7">
    <location>
        <begin position="123"/>
        <end position="173"/>
    </location>
</feature>
<comment type="caution">
    <text evidence="8">The sequence shown here is derived from an EMBL/GenBank/DDBJ whole genome shotgun (WGS) entry which is preliminary data.</text>
</comment>
<keyword evidence="2" id="KW-0805">Transcription regulation</keyword>
<evidence type="ECO:0000256" key="3">
    <source>
        <dbReference type="ARBA" id="ARBA00023082"/>
    </source>
</evidence>
<evidence type="ECO:0000313" key="8">
    <source>
        <dbReference type="EMBL" id="MBB3840260.1"/>
    </source>
</evidence>
<comment type="similarity">
    <text evidence="1">Belongs to the sigma-70 factor family. ECF subfamily.</text>
</comment>
<dbReference type="InterPro" id="IPR039425">
    <property type="entry name" value="RNA_pol_sigma-70-like"/>
</dbReference>
<dbReference type="GO" id="GO:0003677">
    <property type="term" value="F:DNA binding"/>
    <property type="evidence" value="ECO:0007669"/>
    <property type="project" value="UniProtKB-KW"/>
</dbReference>
<dbReference type="CDD" id="cd06171">
    <property type="entry name" value="Sigma70_r4"/>
    <property type="match status" value="1"/>
</dbReference>
<keyword evidence="9" id="KW-1185">Reference proteome</keyword>
<dbReference type="Pfam" id="PF04542">
    <property type="entry name" value="Sigma70_r2"/>
    <property type="match status" value="1"/>
</dbReference>
<evidence type="ECO:0000256" key="2">
    <source>
        <dbReference type="ARBA" id="ARBA00023015"/>
    </source>
</evidence>
<name>A0A7W5ZMW0_9BACT</name>
<gene>
    <name evidence="8" type="ORF">FHS57_004280</name>
</gene>
<sequence length="191" mass="22113">MNTLSDNALMLKVKAGDLDKMGLLFERYHRPLFAFLYHMTGQAHACEDLAQNVFYRMLKYRHTFNGEGEFRTWMYHLARNVLNDSFRQQERWGGHAYDIADLSDRLGGGVAADEQLEKEQELDALQNAMARLSPDHREVLVLSRYQELKYEEIARILNITEGAVKVRVHRALGELKKNFLTSEKGSKAHEL</sequence>
<evidence type="ECO:0000256" key="4">
    <source>
        <dbReference type="ARBA" id="ARBA00023125"/>
    </source>
</evidence>
<dbReference type="InterPro" id="IPR013249">
    <property type="entry name" value="RNA_pol_sigma70_r4_t2"/>
</dbReference>
<dbReference type="Proteomes" id="UP000541352">
    <property type="component" value="Unassembled WGS sequence"/>
</dbReference>
<keyword evidence="5" id="KW-0804">Transcription</keyword>
<dbReference type="GO" id="GO:0006352">
    <property type="term" value="P:DNA-templated transcription initiation"/>
    <property type="evidence" value="ECO:0007669"/>
    <property type="project" value="InterPro"/>
</dbReference>
<dbReference type="PANTHER" id="PTHR43133:SF52">
    <property type="entry name" value="ECF RNA POLYMERASE SIGMA FACTOR SIGL"/>
    <property type="match status" value="1"/>
</dbReference>
<dbReference type="SUPFAM" id="SSF88659">
    <property type="entry name" value="Sigma3 and sigma4 domains of RNA polymerase sigma factors"/>
    <property type="match status" value="1"/>
</dbReference>
<dbReference type="InterPro" id="IPR007627">
    <property type="entry name" value="RNA_pol_sigma70_r2"/>
</dbReference>
<reference evidence="8 9" key="1">
    <citation type="submission" date="2020-08" db="EMBL/GenBank/DDBJ databases">
        <title>Genomic Encyclopedia of Type Strains, Phase IV (KMG-IV): sequencing the most valuable type-strain genomes for metagenomic binning, comparative biology and taxonomic classification.</title>
        <authorList>
            <person name="Goeker M."/>
        </authorList>
    </citation>
    <scope>NUCLEOTIDE SEQUENCE [LARGE SCALE GENOMIC DNA]</scope>
    <source>
        <strain evidence="8 9">DSM 17976</strain>
    </source>
</reference>
<organism evidence="8 9">
    <name type="scientific">Runella defluvii</name>
    <dbReference type="NCBI Taxonomy" id="370973"/>
    <lineage>
        <taxon>Bacteria</taxon>
        <taxon>Pseudomonadati</taxon>
        <taxon>Bacteroidota</taxon>
        <taxon>Cytophagia</taxon>
        <taxon>Cytophagales</taxon>
        <taxon>Spirosomataceae</taxon>
        <taxon>Runella</taxon>
    </lineage>
</organism>
<dbReference type="Gene3D" id="1.10.10.10">
    <property type="entry name" value="Winged helix-like DNA-binding domain superfamily/Winged helix DNA-binding domain"/>
    <property type="match status" value="1"/>
</dbReference>
<dbReference type="PANTHER" id="PTHR43133">
    <property type="entry name" value="RNA POLYMERASE ECF-TYPE SIGMA FACTO"/>
    <property type="match status" value="1"/>
</dbReference>
<dbReference type="InterPro" id="IPR013324">
    <property type="entry name" value="RNA_pol_sigma_r3/r4-like"/>
</dbReference>
<protein>
    <submittedName>
        <fullName evidence="8">RNA polymerase sigma-70 factor (ECF subfamily)</fullName>
    </submittedName>
</protein>
<dbReference type="InterPro" id="IPR013325">
    <property type="entry name" value="RNA_pol_sigma_r2"/>
</dbReference>
<evidence type="ECO:0000256" key="5">
    <source>
        <dbReference type="ARBA" id="ARBA00023163"/>
    </source>
</evidence>
<proteinExistence type="inferred from homology"/>
<keyword evidence="3" id="KW-0731">Sigma factor</keyword>
<evidence type="ECO:0000256" key="1">
    <source>
        <dbReference type="ARBA" id="ARBA00010641"/>
    </source>
</evidence>
<evidence type="ECO:0000259" key="7">
    <source>
        <dbReference type="Pfam" id="PF08281"/>
    </source>
</evidence>
<dbReference type="InterPro" id="IPR036388">
    <property type="entry name" value="WH-like_DNA-bd_sf"/>
</dbReference>
<dbReference type="Pfam" id="PF08281">
    <property type="entry name" value="Sigma70_r4_2"/>
    <property type="match status" value="1"/>
</dbReference>
<dbReference type="GO" id="GO:0016987">
    <property type="term" value="F:sigma factor activity"/>
    <property type="evidence" value="ECO:0007669"/>
    <property type="project" value="UniProtKB-KW"/>
</dbReference>
<feature type="domain" description="RNA polymerase sigma-70 region 2" evidence="6">
    <location>
        <begin position="24"/>
        <end position="91"/>
    </location>
</feature>